<evidence type="ECO:0000259" key="1">
    <source>
        <dbReference type="PROSITE" id="PS50280"/>
    </source>
</evidence>
<reference evidence="2 3" key="1">
    <citation type="submission" date="2015-04" db="EMBL/GenBank/DDBJ databases">
        <title>Complete genome sequence of Schizopora paradoxa KUC8140, a cosmopolitan wood degrader in East Asia.</title>
        <authorList>
            <consortium name="DOE Joint Genome Institute"/>
            <person name="Min B."/>
            <person name="Park H."/>
            <person name="Jang Y."/>
            <person name="Kim J.-J."/>
            <person name="Kim K.H."/>
            <person name="Pangilinan J."/>
            <person name="Lipzen A."/>
            <person name="Riley R."/>
            <person name="Grigoriev I.V."/>
            <person name="Spatafora J.W."/>
            <person name="Choi I.-G."/>
        </authorList>
    </citation>
    <scope>NUCLEOTIDE SEQUENCE [LARGE SCALE GENOMIC DNA]</scope>
    <source>
        <strain evidence="2 3">KUC8140</strain>
    </source>
</reference>
<dbReference type="CDD" id="cd20071">
    <property type="entry name" value="SET_SMYD"/>
    <property type="match status" value="1"/>
</dbReference>
<accession>A0A0H2S540</accession>
<dbReference type="AlphaFoldDB" id="A0A0H2S540"/>
<feature type="domain" description="SET" evidence="1">
    <location>
        <begin position="53"/>
        <end position="175"/>
    </location>
</feature>
<sequence length="376" mass="42449">MQRAGQSAHWKTVHRHMCKTLNKSLSSSSFQGLMQHERLDALLLSHLLATHHKFLKNSPSPKNEKLELLDVFLDLLPHDQPPATPPVVEMNFARFPQNTVDAIYSRFSNNNFVIHSHLDQVGHGIFPLASRLFNHSCAPNAIMAFTFEDNGQPPRMLVRALRDIKDGEEITVPYFDPALPYQRRQEICQFSYGFVCRCPLCEFSKRIVPISEPPKDEDKEEQATFERLLCQLAFSNSNSATIDWPRAPLLPSLPGQLTPIFHEDYLPRLSKRFRDAAHDGPYDLALTKGMALLAAYMIIYPPYYPQTGTHLLELAKTAWNMTISDQVTKEGEADMLKSSRRFLELASQTLAILGKEGDEGYGPAADCAALRALLES</sequence>
<dbReference type="InterPro" id="IPR046341">
    <property type="entry name" value="SET_dom_sf"/>
</dbReference>
<dbReference type="InterPro" id="IPR050869">
    <property type="entry name" value="H3K4_H4K5_MeTrfase"/>
</dbReference>
<dbReference type="OrthoDB" id="5945798at2759"/>
<dbReference type="Gene3D" id="2.170.270.10">
    <property type="entry name" value="SET domain"/>
    <property type="match status" value="1"/>
</dbReference>
<dbReference type="PANTHER" id="PTHR12197:SF251">
    <property type="entry name" value="EG:BACR7C10.4 PROTEIN"/>
    <property type="match status" value="1"/>
</dbReference>
<dbReference type="EMBL" id="KQ085912">
    <property type="protein sequence ID" value="KLO16793.1"/>
    <property type="molecule type" value="Genomic_DNA"/>
</dbReference>
<dbReference type="PANTHER" id="PTHR12197">
    <property type="entry name" value="HISTONE-LYSINE N-METHYLTRANSFERASE SMYD"/>
    <property type="match status" value="1"/>
</dbReference>
<dbReference type="PROSITE" id="PS50280">
    <property type="entry name" value="SET"/>
    <property type="match status" value="1"/>
</dbReference>
<gene>
    <name evidence="2" type="ORF">SCHPADRAFT_937655</name>
</gene>
<dbReference type="InParanoid" id="A0A0H2S540"/>
<dbReference type="Gene3D" id="1.10.220.160">
    <property type="match status" value="1"/>
</dbReference>
<evidence type="ECO:0000313" key="3">
    <source>
        <dbReference type="Proteomes" id="UP000053477"/>
    </source>
</evidence>
<evidence type="ECO:0000313" key="2">
    <source>
        <dbReference type="EMBL" id="KLO16793.1"/>
    </source>
</evidence>
<dbReference type="Pfam" id="PF00856">
    <property type="entry name" value="SET"/>
    <property type="match status" value="1"/>
</dbReference>
<dbReference type="GO" id="GO:0005634">
    <property type="term" value="C:nucleus"/>
    <property type="evidence" value="ECO:0007669"/>
    <property type="project" value="TreeGrafter"/>
</dbReference>
<protein>
    <recommendedName>
        <fullName evidence="1">SET domain-containing protein</fullName>
    </recommendedName>
</protein>
<dbReference type="Gene3D" id="6.10.140.2220">
    <property type="match status" value="1"/>
</dbReference>
<organism evidence="2 3">
    <name type="scientific">Schizopora paradoxa</name>
    <dbReference type="NCBI Taxonomy" id="27342"/>
    <lineage>
        <taxon>Eukaryota</taxon>
        <taxon>Fungi</taxon>
        <taxon>Dikarya</taxon>
        <taxon>Basidiomycota</taxon>
        <taxon>Agaricomycotina</taxon>
        <taxon>Agaricomycetes</taxon>
        <taxon>Hymenochaetales</taxon>
        <taxon>Schizoporaceae</taxon>
        <taxon>Schizopora</taxon>
    </lineage>
</organism>
<dbReference type="STRING" id="27342.A0A0H2S540"/>
<keyword evidence="3" id="KW-1185">Reference proteome</keyword>
<dbReference type="Proteomes" id="UP000053477">
    <property type="component" value="Unassembled WGS sequence"/>
</dbReference>
<name>A0A0H2S540_9AGAM</name>
<dbReference type="InterPro" id="IPR001214">
    <property type="entry name" value="SET_dom"/>
</dbReference>
<proteinExistence type="predicted"/>
<dbReference type="SUPFAM" id="SSF82199">
    <property type="entry name" value="SET domain"/>
    <property type="match status" value="1"/>
</dbReference>